<feature type="domain" description="Tripartite ATP-independent periplasmic transporters DctQ component" evidence="10">
    <location>
        <begin position="23"/>
        <end position="153"/>
    </location>
</feature>
<dbReference type="GO" id="GO:0015740">
    <property type="term" value="P:C4-dicarboxylate transport"/>
    <property type="evidence" value="ECO:0007669"/>
    <property type="project" value="TreeGrafter"/>
</dbReference>
<evidence type="ECO:0000256" key="5">
    <source>
        <dbReference type="ARBA" id="ARBA00022692"/>
    </source>
</evidence>
<dbReference type="KEGG" id="pstg:E8M01_05085"/>
<dbReference type="OrthoDB" id="9797534at2"/>
<feature type="transmembrane region" description="Helical" evidence="9">
    <location>
        <begin position="46"/>
        <end position="64"/>
    </location>
</feature>
<comment type="subunit">
    <text evidence="9">The complex comprises the extracytoplasmic solute receptor protein and the two transmembrane proteins.</text>
</comment>
<name>A0A4D7B2A5_9HYPH</name>
<keyword evidence="5 9" id="KW-0812">Transmembrane</keyword>
<dbReference type="InterPro" id="IPR055348">
    <property type="entry name" value="DctQ"/>
</dbReference>
<sequence length="177" mass="19382">MRKFLDSLYLGAAWLGAFAVFAICAIMMAQAALRLNGTLLRGADDVTAWVCAAAAFLPLAATFKRGELVRMGIIVERFSDRTARWIELVALALCTAFGAYLAYWLCNMVYESFIFDERGQGLLPIPIWIPQVPVAIGAIVLAIAVVDEFFRVASGLVPTYVQQVRDRHAAGDYSGEV</sequence>
<dbReference type="Pfam" id="PF04290">
    <property type="entry name" value="DctQ"/>
    <property type="match status" value="1"/>
</dbReference>
<evidence type="ECO:0000256" key="3">
    <source>
        <dbReference type="ARBA" id="ARBA00022475"/>
    </source>
</evidence>
<evidence type="ECO:0000256" key="4">
    <source>
        <dbReference type="ARBA" id="ARBA00022519"/>
    </source>
</evidence>
<evidence type="ECO:0000256" key="2">
    <source>
        <dbReference type="ARBA" id="ARBA00022448"/>
    </source>
</evidence>
<feature type="transmembrane region" description="Helical" evidence="9">
    <location>
        <begin position="125"/>
        <end position="146"/>
    </location>
</feature>
<keyword evidence="2 9" id="KW-0813">Transport</keyword>
<keyword evidence="6 9" id="KW-1133">Transmembrane helix</keyword>
<evidence type="ECO:0000256" key="7">
    <source>
        <dbReference type="ARBA" id="ARBA00023136"/>
    </source>
</evidence>
<keyword evidence="7 9" id="KW-0472">Membrane</keyword>
<dbReference type="Proteomes" id="UP000298781">
    <property type="component" value="Chromosome"/>
</dbReference>
<accession>A0A4D7B2A5</accession>
<evidence type="ECO:0000259" key="10">
    <source>
        <dbReference type="Pfam" id="PF04290"/>
    </source>
</evidence>
<feature type="transmembrane region" description="Helical" evidence="9">
    <location>
        <begin position="12"/>
        <end position="34"/>
    </location>
</feature>
<dbReference type="AlphaFoldDB" id="A0A4D7B2A5"/>
<dbReference type="RefSeq" id="WP_136959123.1">
    <property type="nucleotide sequence ID" value="NZ_CP039690.1"/>
</dbReference>
<dbReference type="InterPro" id="IPR007387">
    <property type="entry name" value="TRAP_DctQ"/>
</dbReference>
<dbReference type="GO" id="GO:0005886">
    <property type="term" value="C:plasma membrane"/>
    <property type="evidence" value="ECO:0007669"/>
    <property type="project" value="UniProtKB-SubCell"/>
</dbReference>
<comment type="function">
    <text evidence="9">Part of the tripartite ATP-independent periplasmic (TRAP) transport system.</text>
</comment>
<evidence type="ECO:0000256" key="8">
    <source>
        <dbReference type="ARBA" id="ARBA00038436"/>
    </source>
</evidence>
<comment type="subcellular location">
    <subcellularLocation>
        <location evidence="1 9">Cell inner membrane</location>
        <topology evidence="1 9">Multi-pass membrane protein</topology>
    </subcellularLocation>
</comment>
<evidence type="ECO:0000313" key="12">
    <source>
        <dbReference type="Proteomes" id="UP000298781"/>
    </source>
</evidence>
<protein>
    <recommendedName>
        <fullName evidence="9">TRAP transporter small permease protein</fullName>
    </recommendedName>
</protein>
<keyword evidence="3" id="KW-1003">Cell membrane</keyword>
<evidence type="ECO:0000313" key="11">
    <source>
        <dbReference type="EMBL" id="QCI63666.1"/>
    </source>
</evidence>
<organism evidence="11 12">
    <name type="scientific">Phreatobacter stygius</name>
    <dbReference type="NCBI Taxonomy" id="1940610"/>
    <lineage>
        <taxon>Bacteria</taxon>
        <taxon>Pseudomonadati</taxon>
        <taxon>Pseudomonadota</taxon>
        <taxon>Alphaproteobacteria</taxon>
        <taxon>Hyphomicrobiales</taxon>
        <taxon>Phreatobacteraceae</taxon>
        <taxon>Phreatobacter</taxon>
    </lineage>
</organism>
<evidence type="ECO:0000256" key="9">
    <source>
        <dbReference type="RuleBase" id="RU369079"/>
    </source>
</evidence>
<dbReference type="PANTHER" id="PTHR35011">
    <property type="entry name" value="2,3-DIKETO-L-GULONATE TRAP TRANSPORTER SMALL PERMEASE PROTEIN YIAM"/>
    <property type="match status" value="1"/>
</dbReference>
<evidence type="ECO:0000256" key="1">
    <source>
        <dbReference type="ARBA" id="ARBA00004429"/>
    </source>
</evidence>
<reference evidence="11 12" key="1">
    <citation type="submission" date="2019-04" db="EMBL/GenBank/DDBJ databases">
        <title>Phreatobacter aquaticus sp. nov.</title>
        <authorList>
            <person name="Choi A."/>
        </authorList>
    </citation>
    <scope>NUCLEOTIDE SEQUENCE [LARGE SCALE GENOMIC DNA]</scope>
    <source>
        <strain evidence="11 12">KCTC 52518</strain>
    </source>
</reference>
<dbReference type="PANTHER" id="PTHR35011:SF10">
    <property type="entry name" value="TRAP TRANSPORTER SMALL PERMEASE PROTEIN"/>
    <property type="match status" value="1"/>
</dbReference>
<gene>
    <name evidence="11" type="ORF">E8M01_05085</name>
</gene>
<keyword evidence="4 9" id="KW-0997">Cell inner membrane</keyword>
<dbReference type="EMBL" id="CP039690">
    <property type="protein sequence ID" value="QCI63666.1"/>
    <property type="molecule type" value="Genomic_DNA"/>
</dbReference>
<keyword evidence="12" id="KW-1185">Reference proteome</keyword>
<comment type="similarity">
    <text evidence="8 9">Belongs to the TRAP transporter small permease family.</text>
</comment>
<dbReference type="GO" id="GO:0022857">
    <property type="term" value="F:transmembrane transporter activity"/>
    <property type="evidence" value="ECO:0007669"/>
    <property type="project" value="UniProtKB-UniRule"/>
</dbReference>
<evidence type="ECO:0000256" key="6">
    <source>
        <dbReference type="ARBA" id="ARBA00022989"/>
    </source>
</evidence>
<feature type="transmembrane region" description="Helical" evidence="9">
    <location>
        <begin position="85"/>
        <end position="105"/>
    </location>
</feature>
<proteinExistence type="inferred from homology"/>